<gene>
    <name evidence="3" type="ORF">MM59RIKEN_05950</name>
</gene>
<dbReference type="InterPro" id="IPR041682">
    <property type="entry name" value="AAA_14"/>
</dbReference>
<dbReference type="InterPro" id="IPR027417">
    <property type="entry name" value="P-loop_NTPase"/>
</dbReference>
<dbReference type="PANTHER" id="PTHR33295:SF20">
    <property type="entry name" value="ATPASE"/>
    <property type="match status" value="1"/>
</dbReference>
<dbReference type="SUPFAM" id="SSF52540">
    <property type="entry name" value="P-loop containing nucleoside triphosphate hydrolases"/>
    <property type="match status" value="1"/>
</dbReference>
<feature type="domain" description="DUF4143" evidence="2">
    <location>
        <begin position="234"/>
        <end position="381"/>
    </location>
</feature>
<dbReference type="Pfam" id="PF13635">
    <property type="entry name" value="DUF4143"/>
    <property type="match status" value="1"/>
</dbReference>
<dbReference type="KEGG" id="pfaa:MM59RIKEN_05950"/>
<proteinExistence type="predicted"/>
<accession>A0A810QC08</accession>
<name>A0A810QC08_9FIRM</name>
<evidence type="ECO:0000259" key="1">
    <source>
        <dbReference type="Pfam" id="PF13173"/>
    </source>
</evidence>
<reference evidence="3" key="1">
    <citation type="submission" date="2020-09" db="EMBL/GenBank/DDBJ databases">
        <title>New species isolated from human feces.</title>
        <authorList>
            <person name="Kitahara M."/>
            <person name="Shigeno Y."/>
            <person name="Shime M."/>
            <person name="Matsumoto Y."/>
            <person name="Nakamura S."/>
            <person name="Motooka D."/>
            <person name="Fukuoka S."/>
            <person name="Nishikawa H."/>
            <person name="Benno Y."/>
        </authorList>
    </citation>
    <scope>NUCLEOTIDE SEQUENCE</scope>
    <source>
        <strain evidence="3">MM59</strain>
    </source>
</reference>
<keyword evidence="4" id="KW-1185">Reference proteome</keyword>
<evidence type="ECO:0000259" key="2">
    <source>
        <dbReference type="Pfam" id="PF13635"/>
    </source>
</evidence>
<evidence type="ECO:0000313" key="4">
    <source>
        <dbReference type="Proteomes" id="UP000679848"/>
    </source>
</evidence>
<dbReference type="RefSeq" id="WP_050624223.1">
    <property type="nucleotide sequence ID" value="NZ_AP023420.1"/>
</dbReference>
<organism evidence="3 4">
    <name type="scientific">Pusillibacter faecalis</name>
    <dbReference type="NCBI Taxonomy" id="2714358"/>
    <lineage>
        <taxon>Bacteria</taxon>
        <taxon>Bacillati</taxon>
        <taxon>Bacillota</taxon>
        <taxon>Clostridia</taxon>
        <taxon>Eubacteriales</taxon>
        <taxon>Oscillospiraceae</taxon>
        <taxon>Pusillibacter</taxon>
    </lineage>
</organism>
<dbReference type="EMBL" id="AP023420">
    <property type="protein sequence ID" value="BCK83276.1"/>
    <property type="molecule type" value="Genomic_DNA"/>
</dbReference>
<dbReference type="AlphaFoldDB" id="A0A810QC08"/>
<dbReference type="PANTHER" id="PTHR33295">
    <property type="entry name" value="ATPASE"/>
    <property type="match status" value="1"/>
</dbReference>
<dbReference type="GeneID" id="78198837"/>
<dbReference type="Pfam" id="PF13173">
    <property type="entry name" value="AAA_14"/>
    <property type="match status" value="1"/>
</dbReference>
<protein>
    <submittedName>
        <fullName evidence="3">ATPase</fullName>
    </submittedName>
</protein>
<dbReference type="Proteomes" id="UP000679848">
    <property type="component" value="Chromosome"/>
</dbReference>
<feature type="domain" description="AAA" evidence="1">
    <location>
        <begin position="22"/>
        <end position="150"/>
    </location>
</feature>
<evidence type="ECO:0000313" key="3">
    <source>
        <dbReference type="EMBL" id="BCK83276.1"/>
    </source>
</evidence>
<dbReference type="InterPro" id="IPR025420">
    <property type="entry name" value="DUF4143"/>
</dbReference>
<sequence length="438" mass="50049">MELRNRTRYLKQLISFQDTDLIKVVTGIRRCGKSSLLELMEEHLRENGVAAEQIVSMNFESMQYADMDSKALYQAVMERKLAGKRLYLFFDEVQKVPQWQNAVNSFRIDLDCDIYVTGSNAFLLSSELSTYLSGRYVEVKMLPLSFAEFLDFQGYTVESYQSPAGGQRKRAIDKQGQMMDLRELFQAYIRFGGMPAISETGLDQKKVHMLLDGIYSAVVVRDILERGRRKEQRAITDALLLRKIILFLSDNIGNNTSIRSIGNTLVTEGLLEEGNRKSKPAVQTISAYIDALLESYIFYEVKRFDIKGKDYLRTLGKYYIVDTGLRNYLLGDRGGDTGHLLENIIYLELFRRGYDVAIGKLDDKEIDFIATSNGPKRYIQVTETMSDSETRKRELAPLMAVQDNYEKVVITMDQPLDTDINGIKIVNALDFLLDGETQ</sequence>